<accession>A0A0D9ZWA5</accession>
<keyword evidence="2" id="KW-0812">Transmembrane</keyword>
<reference evidence="3" key="1">
    <citation type="submission" date="2015-04" db="UniProtKB">
        <authorList>
            <consortium name="EnsemblPlants"/>
        </authorList>
    </citation>
    <scope>IDENTIFICATION</scope>
</reference>
<feature type="region of interest" description="Disordered" evidence="1">
    <location>
        <begin position="54"/>
        <end position="100"/>
    </location>
</feature>
<dbReference type="HOGENOM" id="CLU_077004_0_0_1"/>
<evidence type="ECO:0000256" key="2">
    <source>
        <dbReference type="SAM" id="Phobius"/>
    </source>
</evidence>
<name>A0A0D9ZWA5_9ORYZ</name>
<feature type="compositionally biased region" description="Basic and acidic residues" evidence="1">
    <location>
        <begin position="8"/>
        <end position="23"/>
    </location>
</feature>
<organism evidence="3">
    <name type="scientific">Oryza glumipatula</name>
    <dbReference type="NCBI Taxonomy" id="40148"/>
    <lineage>
        <taxon>Eukaryota</taxon>
        <taxon>Viridiplantae</taxon>
        <taxon>Streptophyta</taxon>
        <taxon>Embryophyta</taxon>
        <taxon>Tracheophyta</taxon>
        <taxon>Spermatophyta</taxon>
        <taxon>Magnoliopsida</taxon>
        <taxon>Liliopsida</taxon>
        <taxon>Poales</taxon>
        <taxon>Poaceae</taxon>
        <taxon>BOP clade</taxon>
        <taxon>Oryzoideae</taxon>
        <taxon>Oryzeae</taxon>
        <taxon>Oryzinae</taxon>
        <taxon>Oryza</taxon>
    </lineage>
</organism>
<dbReference type="AlphaFoldDB" id="A0A0D9ZWA5"/>
<protein>
    <submittedName>
        <fullName evidence="3">Uncharacterized protein</fullName>
    </submittedName>
</protein>
<dbReference type="Proteomes" id="UP000026961">
    <property type="component" value="Chromosome 5"/>
</dbReference>
<proteinExistence type="predicted"/>
<keyword evidence="4" id="KW-1185">Reference proteome</keyword>
<keyword evidence="2" id="KW-0472">Membrane</keyword>
<sequence>MGGAVGRRPPEGGERRSGGRRRADGGNAAVRILVLPPIIIILVVVGGRRDNTRQGEAASAGKRGGGEEAAAVAAMREGRPAPTQKQKPKATAWASVEAEGRGTRRGEAALVTWQVSGLLAFASTEGKSAAAETSSTTACTSLGATVGGPGSRCARSGKLREMGFYGVEQWRQFVASPYICVGVTTVAKYRAVIGNELRVGGSGAALMAVRELCLLCVCMMIANLPCVNACKLEPGPECNETIAPNRNIEEKNMNTVKNELYPENGPPLVFEAVLPLLVLSLGAPPLVSSVDMITDHLEQELKKLIPDEQEKNRE</sequence>
<evidence type="ECO:0000313" key="3">
    <source>
        <dbReference type="EnsemblPlants" id="OGLUM05G09320.1"/>
    </source>
</evidence>
<reference evidence="3" key="2">
    <citation type="submission" date="2018-05" db="EMBL/GenBank/DDBJ databases">
        <title>OgluRS3 (Oryza glumaepatula Reference Sequence Version 3).</title>
        <authorList>
            <person name="Zhang J."/>
            <person name="Kudrna D."/>
            <person name="Lee S."/>
            <person name="Talag J."/>
            <person name="Welchert J."/>
            <person name="Wing R.A."/>
        </authorList>
    </citation>
    <scope>NUCLEOTIDE SEQUENCE [LARGE SCALE GENOMIC DNA]</scope>
</reference>
<evidence type="ECO:0000313" key="4">
    <source>
        <dbReference type="Proteomes" id="UP000026961"/>
    </source>
</evidence>
<evidence type="ECO:0000256" key="1">
    <source>
        <dbReference type="SAM" id="MobiDB-lite"/>
    </source>
</evidence>
<dbReference type="Gramene" id="OGLUM05G09320.1">
    <property type="protein sequence ID" value="OGLUM05G09320.1"/>
    <property type="gene ID" value="OGLUM05G09320"/>
</dbReference>
<feature type="transmembrane region" description="Helical" evidence="2">
    <location>
        <begin position="28"/>
        <end position="45"/>
    </location>
</feature>
<keyword evidence="2" id="KW-1133">Transmembrane helix</keyword>
<feature type="region of interest" description="Disordered" evidence="1">
    <location>
        <begin position="1"/>
        <end position="23"/>
    </location>
</feature>
<dbReference type="EnsemblPlants" id="OGLUM05G09320.1">
    <property type="protein sequence ID" value="OGLUM05G09320.1"/>
    <property type="gene ID" value="OGLUM05G09320"/>
</dbReference>